<comment type="caution">
    <text evidence="2">The sequence shown here is derived from an EMBL/GenBank/DDBJ whole genome shotgun (WGS) entry which is preliminary data.</text>
</comment>
<name>A0A834PU14_MARMO</name>
<dbReference type="AlphaFoldDB" id="A0A834PU14"/>
<evidence type="ECO:0000256" key="1">
    <source>
        <dbReference type="SAM" id="Coils"/>
    </source>
</evidence>
<evidence type="ECO:0000313" key="3">
    <source>
        <dbReference type="Proteomes" id="UP000662637"/>
    </source>
</evidence>
<proteinExistence type="predicted"/>
<keyword evidence="1" id="KW-0175">Coiled coil</keyword>
<organism evidence="2 3">
    <name type="scientific">Marmota monax</name>
    <name type="common">Woodchuck</name>
    <dbReference type="NCBI Taxonomy" id="9995"/>
    <lineage>
        <taxon>Eukaryota</taxon>
        <taxon>Metazoa</taxon>
        <taxon>Chordata</taxon>
        <taxon>Craniata</taxon>
        <taxon>Vertebrata</taxon>
        <taxon>Euteleostomi</taxon>
        <taxon>Mammalia</taxon>
        <taxon>Eutheria</taxon>
        <taxon>Euarchontoglires</taxon>
        <taxon>Glires</taxon>
        <taxon>Rodentia</taxon>
        <taxon>Sciuromorpha</taxon>
        <taxon>Sciuridae</taxon>
        <taxon>Xerinae</taxon>
        <taxon>Marmotini</taxon>
        <taxon>Marmota</taxon>
    </lineage>
</organism>
<evidence type="ECO:0000313" key="2">
    <source>
        <dbReference type="EMBL" id="KAF7466584.1"/>
    </source>
</evidence>
<accession>A0A834PU14</accession>
<dbReference type="EMBL" id="WJEC01007840">
    <property type="protein sequence ID" value="KAF7466584.1"/>
    <property type="molecule type" value="Genomic_DNA"/>
</dbReference>
<protein>
    <submittedName>
        <fullName evidence="2">Uncharacterized protein</fullName>
    </submittedName>
</protein>
<dbReference type="Proteomes" id="UP000662637">
    <property type="component" value="Unassembled WGS sequence"/>
</dbReference>
<sequence>MRVANVGRNAQHAVEVEATLACFWRGSGNGLRDLSLDLAHRPPRQPVPPWPGAEPRARPVGLQAPGASPGCVTDFCLVPANPVPRSRLLTHVFLLAMLSIQAPPKPVQVEEKPLPTPVIQQDTEAEKQLIREEYEERLARLKADYEAEQESRARLEEDITAMRNSYDMKLSTLEENLRKETGGHAHPL</sequence>
<reference evidence="2" key="1">
    <citation type="submission" date="2020-08" db="EMBL/GenBank/DDBJ databases">
        <authorList>
            <person name="Shumante A."/>
            <person name="Zimin A.V."/>
            <person name="Puiu D."/>
            <person name="Salzberg S.L."/>
        </authorList>
    </citation>
    <scope>NUCLEOTIDE SEQUENCE</scope>
    <source>
        <strain evidence="2">WC2-LM</strain>
        <tissue evidence="2">Liver</tissue>
    </source>
</reference>
<feature type="coiled-coil region" evidence="1">
    <location>
        <begin position="124"/>
        <end position="165"/>
    </location>
</feature>
<gene>
    <name evidence="2" type="ORF">GHT09_002092</name>
</gene>